<dbReference type="EMBL" id="JAQSIO010000001">
    <property type="protein sequence ID" value="MDD0813603.1"/>
    <property type="molecule type" value="Genomic_DNA"/>
</dbReference>
<proteinExistence type="predicted"/>
<comment type="caution">
    <text evidence="1">The sequence shown here is derived from an EMBL/GenBank/DDBJ whole genome shotgun (WGS) entry which is preliminary data.</text>
</comment>
<sequence>MGTVTSTDFSTPCSKNAQIDRFVFLAGWLLAVCLLIGLRPAWADTPDIEVTQMRVERSEEGLFLSALLRFELPQLVNDAAVKGIPLYFVAEAEVLRDRWYWYDRQVASASRYMRLAYQPLTRRWRLQVAPTPITNSGLGVSLAQSFEELEDALAAVQRISRWKIAEPSEIDGEAKHNINLRFRLDVSQLPRPFQLGVTGRTDWNLATSRNQRLSLEPAK</sequence>
<protein>
    <submittedName>
        <fullName evidence="1">DUF4390 domain-containing protein</fullName>
    </submittedName>
</protein>
<evidence type="ECO:0000313" key="1">
    <source>
        <dbReference type="EMBL" id="MDD0813603.1"/>
    </source>
</evidence>
<dbReference type="Pfam" id="PF14334">
    <property type="entry name" value="DUF4390"/>
    <property type="match status" value="1"/>
</dbReference>
<gene>
    <name evidence="1" type="ORF">PSQ39_03065</name>
</gene>
<name>A0ABT5MAI5_9BURK</name>
<evidence type="ECO:0000313" key="2">
    <source>
        <dbReference type="Proteomes" id="UP001528672"/>
    </source>
</evidence>
<dbReference type="Proteomes" id="UP001528672">
    <property type="component" value="Unassembled WGS sequence"/>
</dbReference>
<keyword evidence="2" id="KW-1185">Reference proteome</keyword>
<dbReference type="InterPro" id="IPR025500">
    <property type="entry name" value="DUF4390"/>
</dbReference>
<organism evidence="1 2">
    <name type="scientific">Curvibacter microcysteis</name>
    <dbReference type="NCBI Taxonomy" id="3026419"/>
    <lineage>
        <taxon>Bacteria</taxon>
        <taxon>Pseudomonadati</taxon>
        <taxon>Pseudomonadota</taxon>
        <taxon>Betaproteobacteria</taxon>
        <taxon>Burkholderiales</taxon>
        <taxon>Comamonadaceae</taxon>
        <taxon>Curvibacter</taxon>
    </lineage>
</organism>
<reference evidence="1 2" key="1">
    <citation type="submission" date="2023-02" db="EMBL/GenBank/DDBJ databases">
        <title>Bacterial whole genome sequence for Curvibacter sp. HBC28.</title>
        <authorList>
            <person name="Le V."/>
            <person name="Ko S.-R."/>
            <person name="Ahn C.-Y."/>
            <person name="Oh H.-M."/>
        </authorList>
    </citation>
    <scope>NUCLEOTIDE SEQUENCE [LARGE SCALE GENOMIC DNA]</scope>
    <source>
        <strain evidence="1 2">HBC28</strain>
    </source>
</reference>
<accession>A0ABT5MAI5</accession>